<dbReference type="PANTHER" id="PTHR46124">
    <property type="entry name" value="D-AMINOACYL-TRNA DEACYLASE"/>
    <property type="match status" value="1"/>
</dbReference>
<dbReference type="SUPFAM" id="SSF51556">
    <property type="entry name" value="Metallo-dependent hydrolases"/>
    <property type="match status" value="1"/>
</dbReference>
<accession>A0A2K8NQJ6</accession>
<dbReference type="PANTHER" id="PTHR46124:SF2">
    <property type="entry name" value="D-AMINOACYL-TRNA DEACYLASE"/>
    <property type="match status" value="1"/>
</dbReference>
<dbReference type="OrthoDB" id="9810005at2"/>
<sequence>MDKNLIFDAHTHFNDGSYADEGFEIKTLVKEAQEAGVGYFLNCAFDLESSKLALEQATAYPNMFVAVGIHPMDVHNFPKAALEEVARLAKSPKVVAIGEVGLDYYWAKEHRELQKEWFKAQIDIARKNNLTLMMHIRDAKDNYEAYDDALEIIKSLPAPRMIVHCFSANETYAQKFLDLGCYINIGGAVTFKNAKDLQTAAKMIPLNRLLVETDAPYLTPHPLRGQKNFPKYISYTVAKIADLKNLTPKEIIKHTTENAFQVFNLK</sequence>
<evidence type="ECO:0000313" key="4">
    <source>
        <dbReference type="Proteomes" id="UP000232222"/>
    </source>
</evidence>
<evidence type="ECO:0000256" key="2">
    <source>
        <dbReference type="ARBA" id="ARBA00022801"/>
    </source>
</evidence>
<keyword evidence="1" id="KW-0479">Metal-binding</keyword>
<dbReference type="NCBIfam" id="TIGR00010">
    <property type="entry name" value="YchF/TatD family DNA exonuclease"/>
    <property type="match status" value="1"/>
</dbReference>
<keyword evidence="2" id="KW-0378">Hydrolase</keyword>
<protein>
    <submittedName>
        <fullName evidence="3">Mg-dependent DNase</fullName>
    </submittedName>
</protein>
<proteinExistence type="predicted"/>
<dbReference type="Proteomes" id="UP000232222">
    <property type="component" value="Chromosome"/>
</dbReference>
<name>A0A2K8NQJ6_9MOLU</name>
<organism evidence="3 4">
    <name type="scientific">Entomoplasma freundtii</name>
    <dbReference type="NCBI Taxonomy" id="74700"/>
    <lineage>
        <taxon>Bacteria</taxon>
        <taxon>Bacillati</taxon>
        <taxon>Mycoplasmatota</taxon>
        <taxon>Mollicutes</taxon>
        <taxon>Entomoplasmatales</taxon>
        <taxon>Entomoplasmataceae</taxon>
        <taxon>Entomoplasma</taxon>
    </lineage>
</organism>
<dbReference type="InterPro" id="IPR018228">
    <property type="entry name" value="DNase_TatD-rel_CS"/>
</dbReference>
<dbReference type="GO" id="GO:0046872">
    <property type="term" value="F:metal ion binding"/>
    <property type="evidence" value="ECO:0007669"/>
    <property type="project" value="UniProtKB-KW"/>
</dbReference>
<dbReference type="PIRSF" id="PIRSF005902">
    <property type="entry name" value="DNase_TatD"/>
    <property type="match status" value="1"/>
</dbReference>
<dbReference type="Gene3D" id="3.20.20.140">
    <property type="entry name" value="Metal-dependent hydrolases"/>
    <property type="match status" value="1"/>
</dbReference>
<keyword evidence="4" id="KW-1185">Reference proteome</keyword>
<gene>
    <name evidence="3" type="primary">tatD</name>
    <name evidence="3" type="ORF">EFREU_v1c00370</name>
</gene>
<dbReference type="RefSeq" id="WP_100609030.1">
    <property type="nucleotide sequence ID" value="NZ_CP024962.1"/>
</dbReference>
<dbReference type="PROSITE" id="PS01091">
    <property type="entry name" value="TATD_3"/>
    <property type="match status" value="1"/>
</dbReference>
<evidence type="ECO:0000313" key="3">
    <source>
        <dbReference type="EMBL" id="ATZ16064.1"/>
    </source>
</evidence>
<dbReference type="GO" id="GO:0004536">
    <property type="term" value="F:DNA nuclease activity"/>
    <property type="evidence" value="ECO:0007669"/>
    <property type="project" value="InterPro"/>
</dbReference>
<dbReference type="AlphaFoldDB" id="A0A2K8NQJ6"/>
<dbReference type="FunFam" id="3.20.20.140:FF:000005">
    <property type="entry name" value="TatD family hydrolase"/>
    <property type="match status" value="1"/>
</dbReference>
<dbReference type="EMBL" id="CP024962">
    <property type="protein sequence ID" value="ATZ16064.1"/>
    <property type="molecule type" value="Genomic_DNA"/>
</dbReference>
<dbReference type="InterPro" id="IPR001130">
    <property type="entry name" value="TatD-like"/>
</dbReference>
<reference evidence="3 4" key="1">
    <citation type="submission" date="2017-11" db="EMBL/GenBank/DDBJ databases">
        <title>Genome sequence of Entomoplasma freundtii BARC 318 (ATCC 51999).</title>
        <authorList>
            <person name="Lo W.-S."/>
            <person name="Gasparich G.E."/>
            <person name="Kuo C.-H."/>
        </authorList>
    </citation>
    <scope>NUCLEOTIDE SEQUENCE [LARGE SCALE GENOMIC DNA]</scope>
    <source>
        <strain evidence="3 4">BARC 318</strain>
    </source>
</reference>
<dbReference type="InterPro" id="IPR032466">
    <property type="entry name" value="Metal_Hydrolase"/>
</dbReference>
<dbReference type="Pfam" id="PF01026">
    <property type="entry name" value="TatD_DNase"/>
    <property type="match status" value="1"/>
</dbReference>
<dbReference type="InterPro" id="IPR015991">
    <property type="entry name" value="TatD/YcfH-like"/>
</dbReference>
<dbReference type="KEGG" id="efr:EFREU_v1c00370"/>
<evidence type="ECO:0000256" key="1">
    <source>
        <dbReference type="ARBA" id="ARBA00022723"/>
    </source>
</evidence>
<dbReference type="CDD" id="cd01310">
    <property type="entry name" value="TatD_DNAse"/>
    <property type="match status" value="1"/>
</dbReference>
<dbReference type="GO" id="GO:0016788">
    <property type="term" value="F:hydrolase activity, acting on ester bonds"/>
    <property type="evidence" value="ECO:0007669"/>
    <property type="project" value="InterPro"/>
</dbReference>
<dbReference type="GO" id="GO:0005829">
    <property type="term" value="C:cytosol"/>
    <property type="evidence" value="ECO:0007669"/>
    <property type="project" value="TreeGrafter"/>
</dbReference>